<dbReference type="Proteomes" id="UP000270021">
    <property type="component" value="Chromosome"/>
</dbReference>
<evidence type="ECO:0000313" key="5">
    <source>
        <dbReference type="Proteomes" id="UP000270021"/>
    </source>
</evidence>
<evidence type="ECO:0000313" key="4">
    <source>
        <dbReference type="EMBL" id="AZN30841.1"/>
    </source>
</evidence>
<protein>
    <submittedName>
        <fullName evidence="4">Glycosyltransferase WbuB</fullName>
    </submittedName>
</protein>
<keyword evidence="5" id="KW-1185">Reference proteome</keyword>
<evidence type="ECO:0000256" key="1">
    <source>
        <dbReference type="ARBA" id="ARBA00022676"/>
    </source>
</evidence>
<reference evidence="4 5" key="1">
    <citation type="submission" date="2018-12" db="EMBL/GenBank/DDBJ databases">
        <title>Complete genome sequence of Flaviflexus salsibiostraticola KCTC 33148.</title>
        <authorList>
            <person name="Bae J.-W."/>
        </authorList>
    </citation>
    <scope>NUCLEOTIDE SEQUENCE [LARGE SCALE GENOMIC DNA]</scope>
    <source>
        <strain evidence="4 5">KCTC 33148</strain>
    </source>
</reference>
<dbReference type="GO" id="GO:0016757">
    <property type="term" value="F:glycosyltransferase activity"/>
    <property type="evidence" value="ECO:0007669"/>
    <property type="project" value="UniProtKB-KW"/>
</dbReference>
<proteinExistence type="predicted"/>
<dbReference type="PANTHER" id="PTHR12526">
    <property type="entry name" value="GLYCOSYLTRANSFERASE"/>
    <property type="match status" value="1"/>
</dbReference>
<keyword evidence="1" id="KW-0328">Glycosyltransferase</keyword>
<dbReference type="AlphaFoldDB" id="A0A3Q8WV60"/>
<dbReference type="OrthoDB" id="3657271at2"/>
<evidence type="ECO:0000259" key="3">
    <source>
        <dbReference type="Pfam" id="PF13579"/>
    </source>
</evidence>
<name>A0A3Q8WV60_9ACTO</name>
<dbReference type="CDD" id="cd03794">
    <property type="entry name" value="GT4_WbuB-like"/>
    <property type="match status" value="1"/>
</dbReference>
<organism evidence="4 5">
    <name type="scientific">Flaviflexus salsibiostraticola</name>
    <dbReference type="NCBI Taxonomy" id="1282737"/>
    <lineage>
        <taxon>Bacteria</taxon>
        <taxon>Bacillati</taxon>
        <taxon>Actinomycetota</taxon>
        <taxon>Actinomycetes</taxon>
        <taxon>Actinomycetales</taxon>
        <taxon>Actinomycetaceae</taxon>
        <taxon>Flaviflexus</taxon>
    </lineage>
</organism>
<dbReference type="EMBL" id="CP034438">
    <property type="protein sequence ID" value="AZN30841.1"/>
    <property type="molecule type" value="Genomic_DNA"/>
</dbReference>
<dbReference type="Pfam" id="PF13692">
    <property type="entry name" value="Glyco_trans_1_4"/>
    <property type="match status" value="1"/>
</dbReference>
<dbReference type="SUPFAM" id="SSF53756">
    <property type="entry name" value="UDP-Glycosyltransferase/glycogen phosphorylase"/>
    <property type="match status" value="1"/>
</dbReference>
<dbReference type="Pfam" id="PF13579">
    <property type="entry name" value="Glyco_trans_4_4"/>
    <property type="match status" value="1"/>
</dbReference>
<keyword evidence="2 4" id="KW-0808">Transferase</keyword>
<evidence type="ECO:0000256" key="2">
    <source>
        <dbReference type="ARBA" id="ARBA00022679"/>
    </source>
</evidence>
<dbReference type="KEGG" id="fsl:EJO69_11400"/>
<dbReference type="Gene3D" id="3.40.50.2000">
    <property type="entry name" value="Glycogen Phosphorylase B"/>
    <property type="match status" value="2"/>
</dbReference>
<feature type="domain" description="Glycosyltransferase subfamily 4-like N-terminal" evidence="3">
    <location>
        <begin position="30"/>
        <end position="198"/>
    </location>
</feature>
<sequence length="398" mass="42698">MSHRSRGGDRAPRVTISSRIWEPERAAAAFRLRSLAAALVESGARVRVHTSKPPRQLTEEAASADQQAPFSVDRHRVLRGKDGYLRGYLQYLSFDLPLLWHLLTDAKPDVYVCEPPPTTGLITRTVAAIRRRPYVYYAADIWSDASESANVPSFVVSALRAVERWVLTGAADVIAVNAAVAERARQLGATNVTTVQNGVDTTIFTPDGDRSPLAGTQYFVYAGTMSEWQGSDIFVRALAQIHADFPDLKLVFVGQGNAVAELRQVAEDLGVGDAVQILPAVSPEVAAAFQRDAIAALVSIRPGIGYDMAFPTKTMAAWACGTPVIYAGAGIARELIEANDLGWSCAYDVAGVAQAMRSSAASISDHRPIARWALDNVSLGAAAKNAATAILRTVKGPR</sequence>
<dbReference type="PANTHER" id="PTHR12526:SF635">
    <property type="entry name" value="GLYCOSYL TRANSFERASE GROUP 1"/>
    <property type="match status" value="1"/>
</dbReference>
<accession>A0A3Q8WV60</accession>
<dbReference type="InterPro" id="IPR028098">
    <property type="entry name" value="Glyco_trans_4-like_N"/>
</dbReference>
<gene>
    <name evidence="4" type="ORF">EJO69_11400</name>
</gene>